<gene>
    <name evidence="1" type="ORF">STSP1_00219</name>
</gene>
<protein>
    <submittedName>
        <fullName evidence="1">Uncharacterized protein</fullName>
    </submittedName>
</protein>
<organism evidence="1 2">
    <name type="scientific">Sedimentisphaera salicampi</name>
    <dbReference type="NCBI Taxonomy" id="1941349"/>
    <lineage>
        <taxon>Bacteria</taxon>
        <taxon>Pseudomonadati</taxon>
        <taxon>Planctomycetota</taxon>
        <taxon>Phycisphaerae</taxon>
        <taxon>Sedimentisphaerales</taxon>
        <taxon>Sedimentisphaeraceae</taxon>
        <taxon>Sedimentisphaera</taxon>
    </lineage>
</organism>
<dbReference type="RefSeq" id="WP_085754576.1">
    <property type="nucleotide sequence ID" value="NZ_CP021023.1"/>
</dbReference>
<dbReference type="EMBL" id="CP021023">
    <property type="protein sequence ID" value="ARN55853.1"/>
    <property type="molecule type" value="Genomic_DNA"/>
</dbReference>
<reference evidence="2" key="1">
    <citation type="submission" date="2017-04" db="EMBL/GenBank/DDBJ databases">
        <title>Comparative genomics and description of representatives of a novel lineage of planctomycetes thriving in anoxic sediments.</title>
        <authorList>
            <person name="Spring S."/>
            <person name="Bunk B."/>
            <person name="Sproer C."/>
        </authorList>
    </citation>
    <scope>NUCLEOTIDE SEQUENCE [LARGE SCALE GENOMIC DNA]</scope>
    <source>
        <strain evidence="2">ST-PulAB-D4</strain>
    </source>
</reference>
<dbReference type="KEGG" id="pbp:STSP1_00219"/>
<name>A0A1W6LJD3_9BACT</name>
<evidence type="ECO:0000313" key="2">
    <source>
        <dbReference type="Proteomes" id="UP000193334"/>
    </source>
</evidence>
<dbReference type="STRING" id="1941349.STSP1_00219"/>
<evidence type="ECO:0000313" key="1">
    <source>
        <dbReference type="EMBL" id="ARN55853.1"/>
    </source>
</evidence>
<accession>A0A1W6LJD3</accession>
<sequence>MASRYTVYGDKIDSLIDSHCEIINQAVLSVIPDHVLVAVVLAGGYGRQEGGVFFEDGEEKLYNDYDMFVVIKDGAKASDYQEKLNALSPSLEEQCGIEVDFGPLKTVSQMKRAPFTLFNYELKYGHKIIWGNKNALDIMPEYEGSRISLMEAAKLLLNRGAGLTLASERLKEGRLDKEKDEFITRNIYKALMAQGDSLIMAEGQYHYSYLKRLEIFNGLQQNPETAQFGLAELYADSMEYKFRPKRNIFSKKQLEELLEKTVDLHLQIYCYTMSRLYQTDNNFEAVLYSIKNKQMQNCSLKQILKNVVLNSRTCGFENFSFKWYLKYPRYRLFYVLPHFLGDKTLDLRQICCALGCEKEDRKRERFMRLWERFN</sequence>
<dbReference type="Proteomes" id="UP000193334">
    <property type="component" value="Chromosome"/>
</dbReference>
<proteinExistence type="predicted"/>
<dbReference type="AlphaFoldDB" id="A0A1W6LJD3"/>
<keyword evidence="2" id="KW-1185">Reference proteome</keyword>